<evidence type="ECO:0000256" key="3">
    <source>
        <dbReference type="ARBA" id="ARBA00022454"/>
    </source>
</evidence>
<feature type="coiled-coil region" evidence="9">
    <location>
        <begin position="274"/>
        <end position="430"/>
    </location>
</feature>
<feature type="domain" description="Kinetochore protein Nuf2 N-terminal" evidence="10">
    <location>
        <begin position="17"/>
        <end position="144"/>
    </location>
</feature>
<keyword evidence="5" id="KW-0498">Mitosis</keyword>
<keyword evidence="6 9" id="KW-0175">Coiled coil</keyword>
<evidence type="ECO:0000259" key="10">
    <source>
        <dbReference type="Pfam" id="PF03800"/>
    </source>
</evidence>
<comment type="similarity">
    <text evidence="2">Belongs to the NUF2 family.</text>
</comment>
<keyword evidence="7" id="KW-0131">Cell cycle</keyword>
<proteinExistence type="inferred from homology"/>
<dbReference type="EMBL" id="JARBJD010000065">
    <property type="protein sequence ID" value="KAK2955599.1"/>
    <property type="molecule type" value="Genomic_DNA"/>
</dbReference>
<dbReference type="InterPro" id="IPR005549">
    <property type="entry name" value="Kinetochore_Nuf2_N"/>
</dbReference>
<sequence length="441" mass="52165">MSNTIITIELKNIVPRSRPDLVKDFDRLHIKIDNEHFDNPSFENIRNIYESLLVAFTGYHHRSGQQDDMQNPFEDEKAQRFQTAKLLKRIVMMFRSLGLVEFSLMDLLTTPDKKTFLKWMSLCMDYAFYADAKKEAIEEKTESYRTAFERNSELKQKKEEQEILLAQLQRRKDEEAPIIAETEAKFNEYRIEAEMLNRNIIELAEQRKKLKEEYLKLQDTSNKQQIEIQTLETKKKNLEMKVAPSPERLQERIIELTEEMEKSRQIQKEGNDEAIALQENIKELHRSMKTLKEIETEMENALVEKGICKQYRKETKGAQRRRNELGNESKTLELDINLKQQQFNSLEQDLKRLEQQYNEKVQSLNEEISLIQNKLSQLADRKVAVNGVKDEISFLEKEFQEKEESHSREIAEAREAQSRLIEALRRLKERIYAAFQTPGVP</sequence>
<evidence type="ECO:0000256" key="1">
    <source>
        <dbReference type="ARBA" id="ARBA00004584"/>
    </source>
</evidence>
<keyword evidence="3" id="KW-0158">Chromosome</keyword>
<comment type="caution">
    <text evidence="11">The sequence shown here is derived from an EMBL/GenBank/DDBJ whole genome shotgun (WGS) entry which is preliminary data.</text>
</comment>
<dbReference type="Proteomes" id="UP001281761">
    <property type="component" value="Unassembled WGS sequence"/>
</dbReference>
<keyword evidence="8" id="KW-0137">Centromere</keyword>
<dbReference type="Gene3D" id="1.10.418.60">
    <property type="entry name" value="Ncd80 complex, Nuf2 subunit"/>
    <property type="match status" value="1"/>
</dbReference>
<dbReference type="InterPro" id="IPR038275">
    <property type="entry name" value="Nuf2_N_sf"/>
</dbReference>
<evidence type="ECO:0000256" key="8">
    <source>
        <dbReference type="ARBA" id="ARBA00023328"/>
    </source>
</evidence>
<evidence type="ECO:0000313" key="12">
    <source>
        <dbReference type="Proteomes" id="UP001281761"/>
    </source>
</evidence>
<name>A0ABQ9XVU8_9EUKA</name>
<evidence type="ECO:0000313" key="11">
    <source>
        <dbReference type="EMBL" id="KAK2955599.1"/>
    </source>
</evidence>
<feature type="coiled-coil region" evidence="9">
    <location>
        <begin position="137"/>
        <end position="241"/>
    </location>
</feature>
<keyword evidence="4" id="KW-0132">Cell division</keyword>
<protein>
    <submittedName>
        <fullName evidence="11">Kinetochore protein Nuf2</fullName>
    </submittedName>
</protein>
<evidence type="ECO:0000256" key="9">
    <source>
        <dbReference type="SAM" id="Coils"/>
    </source>
</evidence>
<organism evidence="11 12">
    <name type="scientific">Blattamonas nauphoetae</name>
    <dbReference type="NCBI Taxonomy" id="2049346"/>
    <lineage>
        <taxon>Eukaryota</taxon>
        <taxon>Metamonada</taxon>
        <taxon>Preaxostyla</taxon>
        <taxon>Oxymonadida</taxon>
        <taxon>Blattamonas</taxon>
    </lineage>
</organism>
<dbReference type="Pfam" id="PF03800">
    <property type="entry name" value="Nuf2"/>
    <property type="match status" value="1"/>
</dbReference>
<evidence type="ECO:0000256" key="4">
    <source>
        <dbReference type="ARBA" id="ARBA00022618"/>
    </source>
</evidence>
<keyword evidence="12" id="KW-1185">Reference proteome</keyword>
<evidence type="ECO:0000256" key="2">
    <source>
        <dbReference type="ARBA" id="ARBA00005498"/>
    </source>
</evidence>
<evidence type="ECO:0000256" key="6">
    <source>
        <dbReference type="ARBA" id="ARBA00023054"/>
    </source>
</evidence>
<evidence type="ECO:0000256" key="5">
    <source>
        <dbReference type="ARBA" id="ARBA00022776"/>
    </source>
</evidence>
<comment type="subcellular location">
    <subcellularLocation>
        <location evidence="1">Chromosome</location>
        <location evidence="1">Centromere</location>
    </subcellularLocation>
</comment>
<evidence type="ECO:0000256" key="7">
    <source>
        <dbReference type="ARBA" id="ARBA00023306"/>
    </source>
</evidence>
<reference evidence="11 12" key="1">
    <citation type="journal article" date="2022" name="bioRxiv">
        <title>Genomics of Preaxostyla Flagellates Illuminates Evolutionary Transitions and the Path Towards Mitochondrial Loss.</title>
        <authorList>
            <person name="Novak L.V.F."/>
            <person name="Treitli S.C."/>
            <person name="Pyrih J."/>
            <person name="Halakuc P."/>
            <person name="Pipaliya S.V."/>
            <person name="Vacek V."/>
            <person name="Brzon O."/>
            <person name="Soukal P."/>
            <person name="Eme L."/>
            <person name="Dacks J.B."/>
            <person name="Karnkowska A."/>
            <person name="Elias M."/>
            <person name="Hampl V."/>
        </authorList>
    </citation>
    <scope>NUCLEOTIDE SEQUENCE [LARGE SCALE GENOMIC DNA]</scope>
    <source>
        <strain evidence="11">NAU3</strain>
        <tissue evidence="11">Gut</tissue>
    </source>
</reference>
<accession>A0ABQ9XVU8</accession>
<gene>
    <name evidence="11" type="ORF">BLNAU_9458</name>
</gene>